<dbReference type="InterPro" id="IPR034085">
    <property type="entry name" value="TOG"/>
</dbReference>
<comment type="subcellular location">
    <subcellularLocation>
        <location evidence="1">Cytoplasm</location>
        <location evidence="1">Cytoskeleton</location>
    </subcellularLocation>
</comment>
<dbReference type="GO" id="GO:0035091">
    <property type="term" value="F:phosphatidylinositol binding"/>
    <property type="evidence" value="ECO:0007669"/>
    <property type="project" value="InterPro"/>
</dbReference>
<reference evidence="14" key="1">
    <citation type="submission" date="2019-07" db="EMBL/GenBank/DDBJ databases">
        <title>De Novo Assembly of kiwifruit Actinidia rufa.</title>
        <authorList>
            <person name="Sugita-Konishi S."/>
            <person name="Sato K."/>
            <person name="Mori E."/>
            <person name="Abe Y."/>
            <person name="Kisaki G."/>
            <person name="Hamano K."/>
            <person name="Suezawa K."/>
            <person name="Otani M."/>
            <person name="Fukuda T."/>
            <person name="Manabe T."/>
            <person name="Gomi K."/>
            <person name="Tabuchi M."/>
            <person name="Akimitsu K."/>
            <person name="Kataoka I."/>
        </authorList>
    </citation>
    <scope>NUCLEOTIDE SEQUENCE [LARGE SCALE GENOMIC DNA]</scope>
    <source>
        <strain evidence="14">cv. Fuchu</strain>
    </source>
</reference>
<dbReference type="InterPro" id="IPR045110">
    <property type="entry name" value="XMAP215"/>
</dbReference>
<dbReference type="SUPFAM" id="SSF48371">
    <property type="entry name" value="ARM repeat"/>
    <property type="match status" value="2"/>
</dbReference>
<evidence type="ECO:0000256" key="3">
    <source>
        <dbReference type="ARBA" id="ARBA00022701"/>
    </source>
</evidence>
<dbReference type="FunFam" id="1.25.10.10:FF:000165">
    <property type="entry name" value="Protein MOR1"/>
    <property type="match status" value="1"/>
</dbReference>
<dbReference type="GO" id="GO:0007051">
    <property type="term" value="P:spindle organization"/>
    <property type="evidence" value="ECO:0007669"/>
    <property type="project" value="InterPro"/>
</dbReference>
<comment type="similarity">
    <text evidence="6">Belongs to the TOG/XMAP215 family.</text>
</comment>
<dbReference type="FunFam" id="1.25.10.10:FF:000121">
    <property type="entry name" value="Protein MOR1"/>
    <property type="match status" value="1"/>
</dbReference>
<keyword evidence="14" id="KW-1185">Reference proteome</keyword>
<feature type="region of interest" description="Disordered" evidence="11">
    <location>
        <begin position="1084"/>
        <end position="1113"/>
    </location>
</feature>
<evidence type="ECO:0000313" key="13">
    <source>
        <dbReference type="EMBL" id="GFS46381.1"/>
    </source>
</evidence>
<dbReference type="FunFam" id="1.25.10.10:FF:000137">
    <property type="entry name" value="Protein MOR1"/>
    <property type="match status" value="1"/>
</dbReference>
<dbReference type="InterPro" id="IPR002014">
    <property type="entry name" value="VHS_dom"/>
</dbReference>
<evidence type="ECO:0000256" key="9">
    <source>
        <dbReference type="ARBA" id="ARBA00082866"/>
    </source>
</evidence>
<keyword evidence="4" id="KW-0677">Repeat</keyword>
<dbReference type="InterPro" id="IPR011989">
    <property type="entry name" value="ARM-like"/>
</dbReference>
<dbReference type="FunFam" id="1.25.10.10:FF:000019">
    <property type="entry name" value="Cytoskeleton-associated protein 5"/>
    <property type="match status" value="1"/>
</dbReference>
<dbReference type="GO" id="GO:0030951">
    <property type="term" value="P:establishment or maintenance of microtubule cytoskeleton polarity"/>
    <property type="evidence" value="ECO:0007669"/>
    <property type="project" value="InterPro"/>
</dbReference>
<name>A0A7J0E0W5_9ERIC</name>
<protein>
    <recommendedName>
        <fullName evidence="7">Protein MOR1</fullName>
    </recommendedName>
    <alternativeName>
        <fullName evidence="8">Protein GEM1</fullName>
    </alternativeName>
    <alternativeName>
        <fullName evidence="9">Protein MICROTUBULE ORGANIZATION 1</fullName>
    </alternativeName>
</protein>
<dbReference type="InterPro" id="IPR021133">
    <property type="entry name" value="HEAT_type_2"/>
</dbReference>
<keyword evidence="3" id="KW-0493">Microtubule</keyword>
<feature type="region of interest" description="Disordered" evidence="11">
    <location>
        <begin position="542"/>
        <end position="576"/>
    </location>
</feature>
<dbReference type="GO" id="GO:0061863">
    <property type="term" value="F:microtubule plus end polymerase"/>
    <property type="evidence" value="ECO:0007669"/>
    <property type="project" value="InterPro"/>
</dbReference>
<dbReference type="PROSITE" id="PS50077">
    <property type="entry name" value="HEAT_REPEAT"/>
    <property type="match status" value="1"/>
</dbReference>
<dbReference type="Pfam" id="PF12348">
    <property type="entry name" value="CLASP_N"/>
    <property type="match status" value="1"/>
</dbReference>
<evidence type="ECO:0000259" key="12">
    <source>
        <dbReference type="PROSITE" id="PS50179"/>
    </source>
</evidence>
<proteinExistence type="inferred from homology"/>
<evidence type="ECO:0000256" key="10">
    <source>
        <dbReference type="PROSITE-ProRule" id="PRU00103"/>
    </source>
</evidence>
<dbReference type="GO" id="GO:0046785">
    <property type="term" value="P:microtubule polymerization"/>
    <property type="evidence" value="ECO:0007669"/>
    <property type="project" value="InterPro"/>
</dbReference>
<dbReference type="InterPro" id="IPR024395">
    <property type="entry name" value="CLASP_N_dom"/>
</dbReference>
<gene>
    <name evidence="13" type="ORF">Acr_00g0101870</name>
</gene>
<dbReference type="Proteomes" id="UP000585474">
    <property type="component" value="Unassembled WGS sequence"/>
</dbReference>
<dbReference type="Gene3D" id="1.25.10.10">
    <property type="entry name" value="Leucine-rich Repeat Variant"/>
    <property type="match status" value="5"/>
</dbReference>
<dbReference type="OrthoDB" id="205662at2759"/>
<keyword evidence="5" id="KW-0206">Cytoskeleton</keyword>
<dbReference type="FunFam" id="1.25.10.10:FF:000155">
    <property type="entry name" value="Protein MOR1"/>
    <property type="match status" value="1"/>
</dbReference>
<feature type="compositionally biased region" description="Low complexity" evidence="11">
    <location>
        <begin position="250"/>
        <end position="261"/>
    </location>
</feature>
<evidence type="ECO:0000256" key="6">
    <source>
        <dbReference type="ARBA" id="ARBA00025722"/>
    </source>
</evidence>
<evidence type="ECO:0000256" key="5">
    <source>
        <dbReference type="ARBA" id="ARBA00023212"/>
    </source>
</evidence>
<keyword evidence="2" id="KW-0963">Cytoplasm</keyword>
<feature type="domain" description="VHS" evidence="12">
    <location>
        <begin position="858"/>
        <end position="985"/>
    </location>
</feature>
<sequence length="2172" mass="239451">MSEDEKLLKEAKKLPWEDRLMHKNWKVRNDANVDLAAVCDSIADPKDPRLREFGPFFRKTVADSNAPVQEKALDALILFLKAADADAGRYGKEVCDAIVAKCLTGRPKTVEKSQMVFMLWVELEAVDVFLDAMEKAIKNKVAKAVVPAIDVMFQALSEFGAKIVPPKRILKMLPELFDHQDQNVRASSKGLTLELCRWIGKEPVKSILFEKMRDTMKKELEAELVNVTGTARPSRKIRSEQDKEPEQEVVSEVVGSVPSEETAADAPQEIDEYELVDPVDILTPLEKSGFWDGVKAAKWLERKEAVAELTKLASTKRIAPGDFTEICRMLKKLITDVNIAVAVEAIQAIGNLARGLRTHFSGNSRFLLPILLEKLKEKKPTLTEALSQTLQAMHKSGCINLADIVEDVKVATKNKVPLVRSSTLNWVSFCIETSNKAVILKVHKEYVPICMECLNDGTPEVRDAAFSALAAVAKLVGMRPLEKSLEKLDDVRKKKLSEMIGGSVAGPVSTSSVTIQTSGGSGSSIELSDGSLVRRSAASMLSGKKPVQAAPANKKGGAVKSGVNKKGDAAGQLKASKAIESEDVEPADMSLEEIESRLGSLIRADTVSQLKSAVWKERLEAITSFREQVEAIQELDPSVEIVIRMLCAVPGWSEKNVQVQQQVIDVITHIGSTASKFPKKCVVLCLFGISERVADIKTRAHAMKCLTTFSEAVGPGFVFERLYKIMKEHKNPKVLSEGILWMVSAVEDFGVSHLKLKDLIDFCKDTGLQSSAAATRNATIKLIGALHKFVGPDIKAFLSDVKPALLSAVEAECEKNPFEGASAAPKKTLKVSEAASSLSGGGLDSLPREDISGKITPALLKGLESPDWKVRLESIEAVNKTLEEANKRIQPTGTVELFGALRGRLYDSNKNLVMATLSTVGAIASAMGPAVEKSSKGILSDVLKCVGDNKKHMRESTLTTLDAWLAAIHLDKMVPYITTALTDAKLGAEGRKDLFDWLSRQLTGLSDFPDAAHLLKPTAAAMTDKSADVRKAAEVCFGEILRVCGQETVTKNLKDIHGPALAIVHERLKPYGAFQDTFESAKTISTGPASKSGSKVVKPSSNGYGDRIPKHGSKAVSSRVVSTKGPRAESIMSVQDITIQSQALLNVKDSNKDERERLVVRRFKFEEPRIEQIQDLENDLMKYFREDLHRRLLSTDFKKQVDGIEMLHKALPSIGKEIIEVLDILLRWFVLRFCESNTSCLLKVLEFLPELFEMLRSEGYTMTESEAAIFLPCLMEKSGHNIEKVREKMRELVKQIIHAYSAAKTFPYILEGLRSRNNRTRIECVDLAGFLIDNHGAEIAGQLKSLQIVASLTAERDGELRKAALNTLATSYKILGDDIWRYVGKLTDAQRSMLDDRFKWKAREMDKRKEGKPGEARVALRRSVRENGCVTFLEPPKRLPLLPEKRDSAFLARKRDGNAIPKRKNRAPKEDGSLPEQIGHKSNAPKPNRTKSSLVGVKSRQIENQSELWRAVEVRRSRSVNMWMNQKKNGHKSCNGTTQKDPDNGDTAYIICIYTMLLLVLLSDATEQSGEVLRSVSGTIFTRENYGHSELHMEKPSIPRTLPTANGPTDWNEALDIIEYGSPEQSVEGMKVICHELGPAGDNPESFAIDDMVKDADRLVSCLANKVAKTFDVCLAGASSRSCKYVLNTLMQTFQIKQLGHAVKESSLHSLITELLLWLLDERVPRMDDGSQLLKALNVLMLKILSMQDNAERTSSFVVLINLLRPLDPSRWPSPASNESFAARNQKFSDLVVKCLIKLTKVLQSTIYDVDLDRILQSIHIYLQELGMEEIRRRAGADDKPLRMVKTVLHELVKLRGTAIKGHLSLVPIDMEPQPIILAYIDLNLQTLAAARMLTPSGPVGQTHWRDSATNNPSPANHSAEAQLKQELAAIFKKIGDKQTCSIGLYELYRITKLYPKVDIFSQLQNASEAFRTYIRDGLVQMEKNEAAGRTPSSVPLSTPPPAAMNLSSPKFGPLSPVLTNPLNDAKSLNTRVEPTNFSLPPSYGEDERAVNGITSRGPAPDNSELRQYFGDHRNDSFPHGVTAVTSGTLDAIRERMKSMQLAAAAGNPDPGNGPLMNINGNIAHSLSNLHAPDRANADNPVHSGVLPMDEKALSGLQARMERLKSGSMESL</sequence>
<evidence type="ECO:0000256" key="2">
    <source>
        <dbReference type="ARBA" id="ARBA00022490"/>
    </source>
</evidence>
<evidence type="ECO:0000256" key="1">
    <source>
        <dbReference type="ARBA" id="ARBA00004245"/>
    </source>
</evidence>
<organism evidence="13 14">
    <name type="scientific">Actinidia rufa</name>
    <dbReference type="NCBI Taxonomy" id="165716"/>
    <lineage>
        <taxon>Eukaryota</taxon>
        <taxon>Viridiplantae</taxon>
        <taxon>Streptophyta</taxon>
        <taxon>Embryophyta</taxon>
        <taxon>Tracheophyta</taxon>
        <taxon>Spermatophyta</taxon>
        <taxon>Magnoliopsida</taxon>
        <taxon>eudicotyledons</taxon>
        <taxon>Gunneridae</taxon>
        <taxon>Pentapetalae</taxon>
        <taxon>asterids</taxon>
        <taxon>Ericales</taxon>
        <taxon>Actinidiaceae</taxon>
        <taxon>Actinidia</taxon>
    </lineage>
</organism>
<dbReference type="InterPro" id="IPR016024">
    <property type="entry name" value="ARM-type_fold"/>
</dbReference>
<dbReference type="GO" id="GO:0005874">
    <property type="term" value="C:microtubule"/>
    <property type="evidence" value="ECO:0007669"/>
    <property type="project" value="UniProtKB-KW"/>
</dbReference>
<dbReference type="GO" id="GO:0043130">
    <property type="term" value="F:ubiquitin binding"/>
    <property type="evidence" value="ECO:0007669"/>
    <property type="project" value="InterPro"/>
</dbReference>
<feature type="compositionally biased region" description="Basic and acidic residues" evidence="11">
    <location>
        <begin position="237"/>
        <end position="246"/>
    </location>
</feature>
<dbReference type="EMBL" id="BJWL01000466">
    <property type="protein sequence ID" value="GFS46381.1"/>
    <property type="molecule type" value="Genomic_DNA"/>
</dbReference>
<feature type="repeat" description="HEAT" evidence="10">
    <location>
        <begin position="446"/>
        <end position="484"/>
    </location>
</feature>
<feature type="compositionally biased region" description="Low complexity" evidence="11">
    <location>
        <begin position="1087"/>
        <end position="1101"/>
    </location>
</feature>
<dbReference type="PROSITE" id="PS50179">
    <property type="entry name" value="VHS"/>
    <property type="match status" value="1"/>
</dbReference>
<dbReference type="Pfam" id="PF21041">
    <property type="entry name" value="XMAP215_CLASP_TOG"/>
    <property type="match status" value="3"/>
</dbReference>
<comment type="caution">
    <text evidence="13">The sequence shown here is derived from an EMBL/GenBank/DDBJ whole genome shotgun (WGS) entry which is preliminary data.</text>
</comment>
<feature type="region of interest" description="Disordered" evidence="11">
    <location>
        <begin position="232"/>
        <end position="266"/>
    </location>
</feature>
<evidence type="ECO:0000256" key="8">
    <source>
        <dbReference type="ARBA" id="ARBA00079374"/>
    </source>
</evidence>
<evidence type="ECO:0000256" key="11">
    <source>
        <dbReference type="SAM" id="MobiDB-lite"/>
    </source>
</evidence>
<feature type="compositionally biased region" description="Polar residues" evidence="11">
    <location>
        <begin position="1908"/>
        <end position="1917"/>
    </location>
</feature>
<feature type="region of interest" description="Disordered" evidence="11">
    <location>
        <begin position="1900"/>
        <end position="1920"/>
    </location>
</feature>
<evidence type="ECO:0000256" key="7">
    <source>
        <dbReference type="ARBA" id="ARBA00069484"/>
    </source>
</evidence>
<accession>A0A7J0E0W5</accession>
<evidence type="ECO:0000256" key="4">
    <source>
        <dbReference type="ARBA" id="ARBA00022737"/>
    </source>
</evidence>
<dbReference type="SMART" id="SM01349">
    <property type="entry name" value="TOG"/>
    <property type="match status" value="5"/>
</dbReference>
<dbReference type="GO" id="GO:0051010">
    <property type="term" value="F:microtubule plus-end binding"/>
    <property type="evidence" value="ECO:0007669"/>
    <property type="project" value="InterPro"/>
</dbReference>
<evidence type="ECO:0000313" key="14">
    <source>
        <dbReference type="Proteomes" id="UP000585474"/>
    </source>
</evidence>
<dbReference type="InterPro" id="IPR048491">
    <property type="entry name" value="XMAP215_CLASP_TOG"/>
</dbReference>
<dbReference type="PANTHER" id="PTHR12609">
    <property type="entry name" value="MICROTUBULE ASSOCIATED PROTEIN XMAP215"/>
    <property type="match status" value="1"/>
</dbReference>
<feature type="region of interest" description="Disordered" evidence="11">
    <location>
        <begin position="1450"/>
        <end position="1499"/>
    </location>
</feature>